<dbReference type="SUPFAM" id="SSF48097">
    <property type="entry name" value="Regulator of G-protein signaling, RGS"/>
    <property type="match status" value="1"/>
</dbReference>
<feature type="region of interest" description="Disordered" evidence="1">
    <location>
        <begin position="282"/>
        <end position="321"/>
    </location>
</feature>
<proteinExistence type="predicted"/>
<feature type="domain" description="RGS" evidence="2">
    <location>
        <begin position="44"/>
        <end position="154"/>
    </location>
</feature>
<evidence type="ECO:0000256" key="1">
    <source>
        <dbReference type="SAM" id="MobiDB-lite"/>
    </source>
</evidence>
<feature type="compositionally biased region" description="Basic residues" evidence="1">
    <location>
        <begin position="285"/>
        <end position="295"/>
    </location>
</feature>
<accession>A0AA39XJG5</accession>
<organism evidence="3 4">
    <name type="scientific">Bombardia bombarda</name>
    <dbReference type="NCBI Taxonomy" id="252184"/>
    <lineage>
        <taxon>Eukaryota</taxon>
        <taxon>Fungi</taxon>
        <taxon>Dikarya</taxon>
        <taxon>Ascomycota</taxon>
        <taxon>Pezizomycotina</taxon>
        <taxon>Sordariomycetes</taxon>
        <taxon>Sordariomycetidae</taxon>
        <taxon>Sordariales</taxon>
        <taxon>Lasiosphaeriaceae</taxon>
        <taxon>Bombardia</taxon>
    </lineage>
</organism>
<dbReference type="Pfam" id="PF00615">
    <property type="entry name" value="RGS"/>
    <property type="match status" value="1"/>
</dbReference>
<protein>
    <submittedName>
        <fullName evidence="3">RGS domain-containing protein</fullName>
    </submittedName>
</protein>
<dbReference type="EMBL" id="JAULSR010000001">
    <property type="protein sequence ID" value="KAK0634795.1"/>
    <property type="molecule type" value="Genomic_DNA"/>
</dbReference>
<dbReference type="Proteomes" id="UP001174934">
    <property type="component" value="Unassembled WGS sequence"/>
</dbReference>
<evidence type="ECO:0000259" key="2">
    <source>
        <dbReference type="PROSITE" id="PS50132"/>
    </source>
</evidence>
<dbReference type="AlphaFoldDB" id="A0AA39XJG5"/>
<dbReference type="InterPro" id="IPR036305">
    <property type="entry name" value="RGS_sf"/>
</dbReference>
<dbReference type="PANTHER" id="PTHR10845:SF267">
    <property type="entry name" value="REGULATOR OF G PROTEIN SIGNALING DOMAIN PROTEIN (AFU_ORTHOLOGUE AFUA_6G06860)"/>
    <property type="match status" value="1"/>
</dbReference>
<feature type="compositionally biased region" description="Low complexity" evidence="1">
    <location>
        <begin position="296"/>
        <end position="308"/>
    </location>
</feature>
<dbReference type="InterPro" id="IPR016137">
    <property type="entry name" value="RGS"/>
</dbReference>
<dbReference type="PROSITE" id="PS50132">
    <property type="entry name" value="RGS"/>
    <property type="match status" value="1"/>
</dbReference>
<name>A0AA39XJG5_9PEZI</name>
<dbReference type="InterPro" id="IPR044926">
    <property type="entry name" value="RGS_subdomain_2"/>
</dbReference>
<feature type="region of interest" description="Disordered" evidence="1">
    <location>
        <begin position="165"/>
        <end position="197"/>
    </location>
</feature>
<feature type="region of interest" description="Disordered" evidence="1">
    <location>
        <begin position="233"/>
        <end position="262"/>
    </location>
</feature>
<reference evidence="3" key="1">
    <citation type="submission" date="2023-06" db="EMBL/GenBank/DDBJ databases">
        <title>Genome-scale phylogeny and comparative genomics of the fungal order Sordariales.</title>
        <authorList>
            <consortium name="Lawrence Berkeley National Laboratory"/>
            <person name="Hensen N."/>
            <person name="Bonometti L."/>
            <person name="Westerberg I."/>
            <person name="Brannstrom I.O."/>
            <person name="Guillou S."/>
            <person name="Cros-Aarteil S."/>
            <person name="Calhoun S."/>
            <person name="Haridas S."/>
            <person name="Kuo A."/>
            <person name="Mondo S."/>
            <person name="Pangilinan J."/>
            <person name="Riley R."/>
            <person name="LaButti K."/>
            <person name="Andreopoulos B."/>
            <person name="Lipzen A."/>
            <person name="Chen C."/>
            <person name="Yanf M."/>
            <person name="Daum C."/>
            <person name="Ng V."/>
            <person name="Clum A."/>
            <person name="Steindorff A."/>
            <person name="Ohm R."/>
            <person name="Martin F."/>
            <person name="Silar P."/>
            <person name="Natvig D."/>
            <person name="Lalanne C."/>
            <person name="Gautier V."/>
            <person name="Ament-velasquez S.L."/>
            <person name="Kruys A."/>
            <person name="Hutchinson M.I."/>
            <person name="Powell A.J."/>
            <person name="Barry K."/>
            <person name="Miller A.N."/>
            <person name="Grigoriev I.V."/>
            <person name="Debuchy R."/>
            <person name="Gladieux P."/>
            <person name="Thoren M.H."/>
            <person name="Johannesson H."/>
        </authorList>
    </citation>
    <scope>NUCLEOTIDE SEQUENCE</scope>
    <source>
        <strain evidence="3">SMH3391-2</strain>
    </source>
</reference>
<dbReference type="Gene3D" id="1.10.167.10">
    <property type="entry name" value="Regulator of G-protein Signalling 4, domain 2"/>
    <property type="match status" value="1"/>
</dbReference>
<dbReference type="CDD" id="cd07440">
    <property type="entry name" value="RGS"/>
    <property type="match status" value="1"/>
</dbReference>
<sequence length="321" mass="34578">MSASRPSSLAMVPSGPGAMHTAFPPSLGEILTNTAPHPYTLPAFMAFLSRFHCLETLEFTLEAERYKTAYDDFLRSQSSWMDGNEHVCSLWQKLIRTYIQQSGSREVNLPAHVRDRLVSLPADSTPPLPSELDDAVSIVYELMNDSLLGPFIESVAVHHTDMTEDFRDSRSVRSRLRTPKDSASSSTNDEPSRSPKAGFLPLLNIGWSNDPVRSSASSSSGHVDREGALAYDTASTGSPAANEPMTPPTTPPTTDWAFPASPGTLHRAISAHSNGWKKMGAKLGLGKKSRNKRSHTSATSAAAGADTDVSMSDGSQSGYPV</sequence>
<evidence type="ECO:0000313" key="3">
    <source>
        <dbReference type="EMBL" id="KAK0634795.1"/>
    </source>
</evidence>
<keyword evidence="4" id="KW-1185">Reference proteome</keyword>
<evidence type="ECO:0000313" key="4">
    <source>
        <dbReference type="Proteomes" id="UP001174934"/>
    </source>
</evidence>
<gene>
    <name evidence="3" type="ORF">B0T17DRAFT_480928</name>
</gene>
<comment type="caution">
    <text evidence="3">The sequence shown here is derived from an EMBL/GenBank/DDBJ whole genome shotgun (WGS) entry which is preliminary data.</text>
</comment>
<feature type="compositionally biased region" description="Polar residues" evidence="1">
    <location>
        <begin position="309"/>
        <end position="321"/>
    </location>
</feature>
<dbReference type="PANTHER" id="PTHR10845">
    <property type="entry name" value="REGULATOR OF G PROTEIN SIGNALING"/>
    <property type="match status" value="1"/>
</dbReference>
<dbReference type="SMART" id="SM00315">
    <property type="entry name" value="RGS"/>
    <property type="match status" value="1"/>
</dbReference>